<dbReference type="PANTHER" id="PTHR21435:SF1">
    <property type="entry name" value="MITOCHONDRIAL IMPORT INNER MEMBRANE TRANSLOCASE SUBUNIT TIM29"/>
    <property type="match status" value="1"/>
</dbReference>
<evidence type="ECO:0000313" key="4">
    <source>
        <dbReference type="WormBase" id="SRAE_1000094300"/>
    </source>
</evidence>
<dbReference type="InterPro" id="IPR019322">
    <property type="entry name" value="TIMM29"/>
</dbReference>
<dbReference type="STRING" id="34506.A0A090MV65"/>
<reference evidence="3" key="2">
    <citation type="submission" date="2020-12" db="UniProtKB">
        <authorList>
            <consortium name="WormBaseParasite"/>
        </authorList>
    </citation>
    <scope>IDENTIFICATION</scope>
</reference>
<dbReference type="Pfam" id="PF10171">
    <property type="entry name" value="Tim29"/>
    <property type="match status" value="1"/>
</dbReference>
<reference evidence="1 2" key="1">
    <citation type="submission" date="2014-09" db="EMBL/GenBank/DDBJ databases">
        <authorList>
            <person name="Martin A.A."/>
        </authorList>
    </citation>
    <scope>NUCLEOTIDE SEQUENCE</scope>
    <source>
        <strain evidence="2">ED321</strain>
        <strain evidence="1">ED321 Heterogonic</strain>
    </source>
</reference>
<gene>
    <name evidence="1 3 4" type="ORF">SRAE_1000094300</name>
</gene>
<accession>A0A090MV65</accession>
<dbReference type="OrthoDB" id="5970620at2759"/>
<dbReference type="WormBase" id="SRAE_1000094300">
    <property type="protein sequence ID" value="SRP11788"/>
    <property type="gene ID" value="WBGene00257543"/>
</dbReference>
<dbReference type="GO" id="GO:0042721">
    <property type="term" value="C:TIM22 mitochondrial import inner membrane insertion complex"/>
    <property type="evidence" value="ECO:0007669"/>
    <property type="project" value="InterPro"/>
</dbReference>
<dbReference type="Proteomes" id="UP000035682">
    <property type="component" value="Unplaced"/>
</dbReference>
<dbReference type="EMBL" id="LN609528">
    <property type="protein sequence ID" value="CEF62673.1"/>
    <property type="molecule type" value="Genomic_DNA"/>
</dbReference>
<organism evidence="1">
    <name type="scientific">Strongyloides ratti</name>
    <name type="common">Parasitic roundworm</name>
    <dbReference type="NCBI Taxonomy" id="34506"/>
    <lineage>
        <taxon>Eukaryota</taxon>
        <taxon>Metazoa</taxon>
        <taxon>Ecdysozoa</taxon>
        <taxon>Nematoda</taxon>
        <taxon>Chromadorea</taxon>
        <taxon>Rhabditida</taxon>
        <taxon>Tylenchina</taxon>
        <taxon>Panagrolaimomorpha</taxon>
        <taxon>Strongyloidoidea</taxon>
        <taxon>Strongyloididae</taxon>
        <taxon>Strongyloides</taxon>
    </lineage>
</organism>
<name>A0A090MV65_STRRB</name>
<keyword evidence="2" id="KW-1185">Reference proteome</keyword>
<dbReference type="RefSeq" id="XP_024501875.1">
    <property type="nucleotide sequence ID" value="XM_024647837.1"/>
</dbReference>
<dbReference type="PANTHER" id="PTHR21435">
    <property type="entry name" value="MITOCHONDRIAL IMPORT INNER MEMBRANE TRANSLOCASE SUBUNIT TIM29"/>
    <property type="match status" value="1"/>
</dbReference>
<dbReference type="GO" id="GO:0045039">
    <property type="term" value="P:protein insertion into mitochondrial inner membrane"/>
    <property type="evidence" value="ECO:0007669"/>
    <property type="project" value="TreeGrafter"/>
</dbReference>
<dbReference type="AlphaFoldDB" id="A0A090MV65"/>
<evidence type="ECO:0000313" key="3">
    <source>
        <dbReference type="WBParaSite" id="SRAE_1000094300.1"/>
    </source>
</evidence>
<evidence type="ECO:0000313" key="1">
    <source>
        <dbReference type="EMBL" id="CEF62673.1"/>
    </source>
</evidence>
<dbReference type="CTD" id="36375038"/>
<dbReference type="WBParaSite" id="SRAE_1000094300.1">
    <property type="protein sequence ID" value="SRAE_1000094300.1"/>
    <property type="gene ID" value="WBGene00257543"/>
</dbReference>
<sequence length="183" mass="20881">MSASTANVVAETVTKLPLMKRIVNKITEYGKQLKNDYKGSFEDAIADSKAKPHKALTLLGVSSLATYAFVTNPSKVDFRNIMAEKRIKMASIPPSIHNPVTVNAINEREKLWIQNRLHFLDCILFTLVIRKDFDSTLRSAKSQDSNLKDWYWNEIFNNIIDVGAFKRFFYLEKAMENCDVADV</sequence>
<protein>
    <submittedName>
        <fullName evidence="1 3">Uncharacterized protein</fullName>
    </submittedName>
</protein>
<proteinExistence type="predicted"/>
<evidence type="ECO:0000313" key="2">
    <source>
        <dbReference type="Proteomes" id="UP000035682"/>
    </source>
</evidence>
<dbReference type="GeneID" id="36375038"/>